<dbReference type="PANTHER" id="PTHR21716">
    <property type="entry name" value="TRANSMEMBRANE PROTEIN"/>
    <property type="match status" value="1"/>
</dbReference>
<protein>
    <recommendedName>
        <fullName evidence="11">Permease</fullName>
    </recommendedName>
</protein>
<keyword evidence="7 8" id="KW-0472">Membrane</keyword>
<name>A0A0R2NG81_9LACO</name>
<feature type="transmembrane region" description="Helical" evidence="8">
    <location>
        <begin position="21"/>
        <end position="47"/>
    </location>
</feature>
<evidence type="ECO:0000313" key="9">
    <source>
        <dbReference type="EMBL" id="KRO24805.1"/>
    </source>
</evidence>
<proteinExistence type="inferred from homology"/>
<keyword evidence="3" id="KW-0813">Transport</keyword>
<dbReference type="Proteomes" id="UP000051249">
    <property type="component" value="Unassembled WGS sequence"/>
</dbReference>
<keyword evidence="4" id="KW-1003">Cell membrane</keyword>
<accession>A0A0R2NG81</accession>
<comment type="similarity">
    <text evidence="2">Belongs to the autoinducer-2 exporter (AI-2E) (TC 2.A.86) family.</text>
</comment>
<dbReference type="PATRIC" id="fig|480391.4.peg.731"/>
<evidence type="ECO:0000256" key="5">
    <source>
        <dbReference type="ARBA" id="ARBA00022692"/>
    </source>
</evidence>
<evidence type="ECO:0000256" key="7">
    <source>
        <dbReference type="ARBA" id="ARBA00023136"/>
    </source>
</evidence>
<feature type="transmembrane region" description="Helical" evidence="8">
    <location>
        <begin position="346"/>
        <end position="365"/>
    </location>
</feature>
<evidence type="ECO:0000256" key="8">
    <source>
        <dbReference type="SAM" id="Phobius"/>
    </source>
</evidence>
<gene>
    <name evidence="9" type="ORF">IV88_GL000720</name>
</gene>
<evidence type="ECO:0000256" key="1">
    <source>
        <dbReference type="ARBA" id="ARBA00004651"/>
    </source>
</evidence>
<feature type="transmembrane region" description="Helical" evidence="8">
    <location>
        <begin position="179"/>
        <end position="201"/>
    </location>
</feature>
<comment type="subcellular location">
    <subcellularLocation>
        <location evidence="1">Cell membrane</location>
        <topology evidence="1">Multi-pass membrane protein</topology>
    </subcellularLocation>
</comment>
<evidence type="ECO:0008006" key="11">
    <source>
        <dbReference type="Google" id="ProtNLM"/>
    </source>
</evidence>
<dbReference type="Pfam" id="PF01594">
    <property type="entry name" value="AI-2E_transport"/>
    <property type="match status" value="1"/>
</dbReference>
<evidence type="ECO:0000256" key="3">
    <source>
        <dbReference type="ARBA" id="ARBA00022448"/>
    </source>
</evidence>
<evidence type="ECO:0000256" key="6">
    <source>
        <dbReference type="ARBA" id="ARBA00022989"/>
    </source>
</evidence>
<evidence type="ECO:0000256" key="4">
    <source>
        <dbReference type="ARBA" id="ARBA00022475"/>
    </source>
</evidence>
<feature type="transmembrane region" description="Helical" evidence="8">
    <location>
        <begin position="283"/>
        <end position="310"/>
    </location>
</feature>
<feature type="transmembrane region" description="Helical" evidence="8">
    <location>
        <begin position="53"/>
        <end position="71"/>
    </location>
</feature>
<evidence type="ECO:0000256" key="2">
    <source>
        <dbReference type="ARBA" id="ARBA00009773"/>
    </source>
</evidence>
<dbReference type="EMBL" id="JQCQ01000021">
    <property type="protein sequence ID" value="KRO24805.1"/>
    <property type="molecule type" value="Genomic_DNA"/>
</dbReference>
<feature type="transmembrane region" description="Helical" evidence="8">
    <location>
        <begin position="322"/>
        <end position="340"/>
    </location>
</feature>
<evidence type="ECO:0000313" key="10">
    <source>
        <dbReference type="Proteomes" id="UP000051249"/>
    </source>
</evidence>
<dbReference type="PANTHER" id="PTHR21716:SF53">
    <property type="entry name" value="PERMEASE PERM-RELATED"/>
    <property type="match status" value="1"/>
</dbReference>
<keyword evidence="6 8" id="KW-1133">Transmembrane helix</keyword>
<sequence length="393" mass="44049">MNNKTTKGFKKSWFGKLILNNRVVVALMITLLVLLILLVVSKITWIFTPFKQFFNIVGLPIVLAGVFYYLINPLVDRLEQRFKMKRTWSISIIFVVVAILIVWGIVALIPVVRSQSIALINNWPDYWNHAVSEVNGFLRDPRLSEVQKQVQNINKDTVASITKSVSSFANNTVSSLGNVIGMLTKVIIGVITMPFILFYLLKDGHQLPNYLARFFPVNQRERFKSISGEINNQLSQYIRGQLIVAFFVGLMFFIGYTIIGLKFALTIGIAAGFLNLIPYLGSFLAMIPSIVIGAFMSPAMLLQVLVVFVIEQTIEGRFISPLVLGSNLSIHPVTILIVLLASGQMFGIIGVIFGIPAYAVLKVLISHLFNWFKRTSGEYQETVVMTPTPKKNK</sequence>
<feature type="transmembrane region" description="Helical" evidence="8">
    <location>
        <begin position="242"/>
        <end position="271"/>
    </location>
</feature>
<organism evidence="9 10">
    <name type="scientific">Pediococcus argentinicus</name>
    <dbReference type="NCBI Taxonomy" id="480391"/>
    <lineage>
        <taxon>Bacteria</taxon>
        <taxon>Bacillati</taxon>
        <taxon>Bacillota</taxon>
        <taxon>Bacilli</taxon>
        <taxon>Lactobacillales</taxon>
        <taxon>Lactobacillaceae</taxon>
        <taxon>Pediococcus</taxon>
    </lineage>
</organism>
<keyword evidence="5 8" id="KW-0812">Transmembrane</keyword>
<dbReference type="GO" id="GO:0055085">
    <property type="term" value="P:transmembrane transport"/>
    <property type="evidence" value="ECO:0007669"/>
    <property type="project" value="TreeGrafter"/>
</dbReference>
<keyword evidence="10" id="KW-1185">Reference proteome</keyword>
<comment type="caution">
    <text evidence="9">The sequence shown here is derived from an EMBL/GenBank/DDBJ whole genome shotgun (WGS) entry which is preliminary data.</text>
</comment>
<dbReference type="AlphaFoldDB" id="A0A0R2NG81"/>
<dbReference type="GO" id="GO:0005886">
    <property type="term" value="C:plasma membrane"/>
    <property type="evidence" value="ECO:0007669"/>
    <property type="project" value="UniProtKB-SubCell"/>
</dbReference>
<feature type="transmembrane region" description="Helical" evidence="8">
    <location>
        <begin position="92"/>
        <end position="112"/>
    </location>
</feature>
<reference evidence="9 10" key="1">
    <citation type="journal article" date="2015" name="Genome Announc.">
        <title>Expanding the biotechnology potential of lactobacilli through comparative genomics of 213 strains and associated genera.</title>
        <authorList>
            <person name="Sun Z."/>
            <person name="Harris H.M."/>
            <person name="McCann A."/>
            <person name="Guo C."/>
            <person name="Argimon S."/>
            <person name="Zhang W."/>
            <person name="Yang X."/>
            <person name="Jeffery I.B."/>
            <person name="Cooney J.C."/>
            <person name="Kagawa T.F."/>
            <person name="Liu W."/>
            <person name="Song Y."/>
            <person name="Salvetti E."/>
            <person name="Wrobel A."/>
            <person name="Rasinkangas P."/>
            <person name="Parkhill J."/>
            <person name="Rea M.C."/>
            <person name="O'Sullivan O."/>
            <person name="Ritari J."/>
            <person name="Douillard F.P."/>
            <person name="Paul Ross R."/>
            <person name="Yang R."/>
            <person name="Briner A.E."/>
            <person name="Felis G.E."/>
            <person name="de Vos W.M."/>
            <person name="Barrangou R."/>
            <person name="Klaenhammer T.R."/>
            <person name="Caufield P.W."/>
            <person name="Cui Y."/>
            <person name="Zhang H."/>
            <person name="O'Toole P.W."/>
        </authorList>
    </citation>
    <scope>NUCLEOTIDE SEQUENCE [LARGE SCALE GENOMIC DNA]</scope>
    <source>
        <strain evidence="9 10">DSM 23026</strain>
    </source>
</reference>
<dbReference type="InterPro" id="IPR002549">
    <property type="entry name" value="AI-2E-like"/>
</dbReference>